<sequence length="86" mass="9343">MMGLIVLSTFTTFSYNLTLQVVVSLSAMSKIISFDKVEHLLLGRHIGYEFPSSVSGILVCEAGYILENIISFLDSEGKLGTISKAP</sequence>
<keyword evidence="2" id="KW-1185">Reference proteome</keyword>
<evidence type="ECO:0000313" key="1">
    <source>
        <dbReference type="EMBL" id="RYR33942.1"/>
    </source>
</evidence>
<organism evidence="1 2">
    <name type="scientific">Arachis hypogaea</name>
    <name type="common">Peanut</name>
    <dbReference type="NCBI Taxonomy" id="3818"/>
    <lineage>
        <taxon>Eukaryota</taxon>
        <taxon>Viridiplantae</taxon>
        <taxon>Streptophyta</taxon>
        <taxon>Embryophyta</taxon>
        <taxon>Tracheophyta</taxon>
        <taxon>Spermatophyta</taxon>
        <taxon>Magnoliopsida</taxon>
        <taxon>eudicotyledons</taxon>
        <taxon>Gunneridae</taxon>
        <taxon>Pentapetalae</taxon>
        <taxon>rosids</taxon>
        <taxon>fabids</taxon>
        <taxon>Fabales</taxon>
        <taxon>Fabaceae</taxon>
        <taxon>Papilionoideae</taxon>
        <taxon>50 kb inversion clade</taxon>
        <taxon>dalbergioids sensu lato</taxon>
        <taxon>Dalbergieae</taxon>
        <taxon>Pterocarpus clade</taxon>
        <taxon>Arachis</taxon>
    </lineage>
</organism>
<name>A0A445B5I6_ARAHY</name>
<protein>
    <submittedName>
        <fullName evidence="1">Uncharacterized protein</fullName>
    </submittedName>
</protein>
<dbReference type="Proteomes" id="UP000289738">
    <property type="component" value="Chromosome A10"/>
</dbReference>
<reference evidence="1 2" key="1">
    <citation type="submission" date="2019-01" db="EMBL/GenBank/DDBJ databases">
        <title>Sequencing of cultivated peanut Arachis hypogaea provides insights into genome evolution and oil improvement.</title>
        <authorList>
            <person name="Chen X."/>
        </authorList>
    </citation>
    <scope>NUCLEOTIDE SEQUENCE [LARGE SCALE GENOMIC DNA]</scope>
    <source>
        <strain evidence="2">cv. Fuhuasheng</strain>
        <tissue evidence="1">Leaves</tissue>
    </source>
</reference>
<evidence type="ECO:0000313" key="2">
    <source>
        <dbReference type="Proteomes" id="UP000289738"/>
    </source>
</evidence>
<gene>
    <name evidence="1" type="ORF">Ahy_A10g048634</name>
</gene>
<proteinExistence type="predicted"/>
<dbReference type="EMBL" id="SDMP01000010">
    <property type="protein sequence ID" value="RYR33942.1"/>
    <property type="molecule type" value="Genomic_DNA"/>
</dbReference>
<accession>A0A445B5I6</accession>
<dbReference type="AlphaFoldDB" id="A0A445B5I6"/>
<comment type="caution">
    <text evidence="1">The sequence shown here is derived from an EMBL/GenBank/DDBJ whole genome shotgun (WGS) entry which is preliminary data.</text>
</comment>